<name>A0A0G4IHN1_PLABS</name>
<gene>
    <name evidence="5" type="ORF">PBRA_003549</name>
</gene>
<keyword evidence="2 3" id="KW-0067">ATP-binding</keyword>
<dbReference type="PROSITE" id="PS00107">
    <property type="entry name" value="PROTEIN_KINASE_ATP"/>
    <property type="match status" value="1"/>
</dbReference>
<proteinExistence type="predicted"/>
<dbReference type="OrthoDB" id="5952352at2759"/>
<accession>A0A0G4IHN1</accession>
<evidence type="ECO:0000256" key="2">
    <source>
        <dbReference type="ARBA" id="ARBA00022840"/>
    </source>
</evidence>
<protein>
    <recommendedName>
        <fullName evidence="4">Protein kinase domain-containing protein</fullName>
    </recommendedName>
</protein>
<dbReference type="InterPro" id="IPR017441">
    <property type="entry name" value="Protein_kinase_ATP_BS"/>
</dbReference>
<dbReference type="InterPro" id="IPR000719">
    <property type="entry name" value="Prot_kinase_dom"/>
</dbReference>
<dbReference type="EMBL" id="CDSF01000002">
    <property type="protein sequence ID" value="CEO94736.1"/>
    <property type="molecule type" value="Genomic_DNA"/>
</dbReference>
<evidence type="ECO:0000256" key="3">
    <source>
        <dbReference type="PROSITE-ProRule" id="PRU10141"/>
    </source>
</evidence>
<evidence type="ECO:0000259" key="4">
    <source>
        <dbReference type="PROSITE" id="PS50011"/>
    </source>
</evidence>
<dbReference type="GO" id="GO:0035556">
    <property type="term" value="P:intracellular signal transduction"/>
    <property type="evidence" value="ECO:0007669"/>
    <property type="project" value="TreeGrafter"/>
</dbReference>
<feature type="domain" description="Protein kinase" evidence="4">
    <location>
        <begin position="1"/>
        <end position="245"/>
    </location>
</feature>
<evidence type="ECO:0000313" key="6">
    <source>
        <dbReference type="Proteomes" id="UP000039324"/>
    </source>
</evidence>
<keyword evidence="1 3" id="KW-0547">Nucleotide-binding</keyword>
<dbReference type="AlphaFoldDB" id="A0A0G4IHN1"/>
<dbReference type="OMA" id="RANSFCG"/>
<evidence type="ECO:0000256" key="1">
    <source>
        <dbReference type="ARBA" id="ARBA00022741"/>
    </source>
</evidence>
<dbReference type="PANTHER" id="PTHR24346:SF30">
    <property type="entry name" value="MATERNAL EMBRYONIC LEUCINE ZIPPER KINASE"/>
    <property type="match status" value="1"/>
</dbReference>
<organism evidence="5 6">
    <name type="scientific">Plasmodiophora brassicae</name>
    <name type="common">Clubroot disease agent</name>
    <dbReference type="NCBI Taxonomy" id="37360"/>
    <lineage>
        <taxon>Eukaryota</taxon>
        <taxon>Sar</taxon>
        <taxon>Rhizaria</taxon>
        <taxon>Endomyxa</taxon>
        <taxon>Phytomyxea</taxon>
        <taxon>Plasmodiophorida</taxon>
        <taxon>Plasmodiophoridae</taxon>
        <taxon>Plasmodiophora</taxon>
    </lineage>
</organism>
<feature type="domain" description="Protein kinase" evidence="4">
    <location>
        <begin position="353"/>
        <end position="615"/>
    </location>
</feature>
<dbReference type="SMART" id="SM00220">
    <property type="entry name" value="S_TKc"/>
    <property type="match status" value="2"/>
</dbReference>
<dbReference type="GO" id="GO:0005524">
    <property type="term" value="F:ATP binding"/>
    <property type="evidence" value="ECO:0007669"/>
    <property type="project" value="UniProtKB-UniRule"/>
</dbReference>
<dbReference type="PANTHER" id="PTHR24346">
    <property type="entry name" value="MAP/MICROTUBULE AFFINITY-REGULATING KINASE"/>
    <property type="match status" value="1"/>
</dbReference>
<dbReference type="STRING" id="37360.A0A0G4IHN1"/>
<dbReference type="Proteomes" id="UP000039324">
    <property type="component" value="Unassembled WGS sequence"/>
</dbReference>
<dbReference type="InterPro" id="IPR011009">
    <property type="entry name" value="Kinase-like_dom_sf"/>
</dbReference>
<dbReference type="Gene3D" id="1.10.510.10">
    <property type="entry name" value="Transferase(Phosphotransferase) domain 1"/>
    <property type="match status" value="2"/>
</dbReference>
<dbReference type="PROSITE" id="PS50011">
    <property type="entry name" value="PROTEIN_KINASE_DOM"/>
    <property type="match status" value="2"/>
</dbReference>
<dbReference type="Pfam" id="PF00069">
    <property type="entry name" value="Pkinase"/>
    <property type="match status" value="2"/>
</dbReference>
<dbReference type="GO" id="GO:0005737">
    <property type="term" value="C:cytoplasm"/>
    <property type="evidence" value="ECO:0007669"/>
    <property type="project" value="TreeGrafter"/>
</dbReference>
<sequence length="623" mass="70406">MTSRHNHIVAVKMQDISNSTLRRKVALNEVRLLRSLQGCPSIVQMIGAVSAGNRVTIVMEYLSRGTLADRIRSQGRISENDSRQYLDDIICGVDACHKLNIIVNDMKPENMAFDEEDNLKLIDFGMAVCSPSRRMQRSGCTPSYASPEQFKLEGNQITHREFDGVAADIWTLGVILIEMLTGKRLYQGSHCDDVRRNVANNRANQQCMTISRQMSLGARLLISRILLRDPCMRPTISEIARDDWFQEDSSSGSDKERCVALLLITVVVYAEAVRGTEINKSPLDYEPMAKAGSKRRAVSDSMPKIPKLRRLVAFMSSPKTSRLHQPDTGNVTGDIDVGSGVDRNSGIRRRPYYELLGWIGAGAYGNVLVAKDARNPSRLVAIKRQNMSTPMRQHVALNEIRMLERLRDCPAIVQMFEAVRSPNFIYLMMEYLSRGTLVHRIMRQGRISERNTKRYLDDIISGVYACHMRGIILNDIKPANMAFDEDDNLKLIDFGLATYCPSRMMRVSTSTPNYASPEQFKLEDNQVKAQEFDGFVADAWAVGITLVQMLTGELLFPGRNADEVRRNILNCRMNGLCLEQWQRLSQGAKLLSQRILQRDTSRRLGIQGIGNDDWFQSDSDTEH</sequence>
<reference evidence="5 6" key="1">
    <citation type="submission" date="2015-02" db="EMBL/GenBank/DDBJ databases">
        <authorList>
            <person name="Chooi Y.-H."/>
        </authorList>
    </citation>
    <scope>NUCLEOTIDE SEQUENCE [LARGE SCALE GENOMIC DNA]</scope>
    <source>
        <strain evidence="5">E3</strain>
    </source>
</reference>
<dbReference type="GO" id="GO:0004674">
    <property type="term" value="F:protein serine/threonine kinase activity"/>
    <property type="evidence" value="ECO:0007669"/>
    <property type="project" value="TreeGrafter"/>
</dbReference>
<keyword evidence="6" id="KW-1185">Reference proteome</keyword>
<evidence type="ECO:0000313" key="5">
    <source>
        <dbReference type="EMBL" id="CEO94736.1"/>
    </source>
</evidence>
<feature type="binding site" evidence="3">
    <location>
        <position position="383"/>
    </location>
    <ligand>
        <name>ATP</name>
        <dbReference type="ChEBI" id="CHEBI:30616"/>
    </ligand>
</feature>
<dbReference type="SUPFAM" id="SSF56112">
    <property type="entry name" value="Protein kinase-like (PK-like)"/>
    <property type="match status" value="2"/>
</dbReference>